<proteinExistence type="predicted"/>
<evidence type="ECO:0000256" key="1">
    <source>
        <dbReference type="SAM" id="MobiDB-lite"/>
    </source>
</evidence>
<protein>
    <submittedName>
        <fullName evidence="2">Uncharacterized protein</fullName>
    </submittedName>
</protein>
<organism evidence="2">
    <name type="scientific">gut metagenome</name>
    <dbReference type="NCBI Taxonomy" id="749906"/>
    <lineage>
        <taxon>unclassified sequences</taxon>
        <taxon>metagenomes</taxon>
        <taxon>organismal metagenomes</taxon>
    </lineage>
</organism>
<accession>J9G9W4</accession>
<dbReference type="AlphaFoldDB" id="J9G9W4"/>
<name>J9G9W4_9ZZZZ</name>
<comment type="caution">
    <text evidence="2">The sequence shown here is derived from an EMBL/GenBank/DDBJ whole genome shotgun (WGS) entry which is preliminary data.</text>
</comment>
<gene>
    <name evidence="2" type="ORF">EVA_08255</name>
</gene>
<sequence length="60" mass="6503">MFSSTFFCARSTDLLSMLCSRTSPSLNPSLSIKPAIFSEANRRIKSSSSDTKNTDEPGSP</sequence>
<reference evidence="2" key="1">
    <citation type="journal article" date="2012" name="PLoS ONE">
        <title>Gene sets for utilization of primary and secondary nutrition supplies in the distal gut of endangered iberian lynx.</title>
        <authorList>
            <person name="Alcaide M."/>
            <person name="Messina E."/>
            <person name="Richter M."/>
            <person name="Bargiela R."/>
            <person name="Peplies J."/>
            <person name="Huws S.A."/>
            <person name="Newbold C.J."/>
            <person name="Golyshin P.N."/>
            <person name="Simon M.A."/>
            <person name="Lopez G."/>
            <person name="Yakimov M.M."/>
            <person name="Ferrer M."/>
        </authorList>
    </citation>
    <scope>NUCLEOTIDE SEQUENCE</scope>
</reference>
<dbReference type="EMBL" id="AMCI01002096">
    <property type="protein sequence ID" value="EJX03639.1"/>
    <property type="molecule type" value="Genomic_DNA"/>
</dbReference>
<evidence type="ECO:0000313" key="2">
    <source>
        <dbReference type="EMBL" id="EJX03639.1"/>
    </source>
</evidence>
<feature type="region of interest" description="Disordered" evidence="1">
    <location>
        <begin position="41"/>
        <end position="60"/>
    </location>
</feature>